<dbReference type="InterPro" id="IPR018211">
    <property type="entry name" value="ADH_Fe_CS"/>
</dbReference>
<dbReference type="GO" id="GO:0004022">
    <property type="term" value="F:alcohol dehydrogenase (NAD+) activity"/>
    <property type="evidence" value="ECO:0007669"/>
    <property type="project" value="TreeGrafter"/>
</dbReference>
<evidence type="ECO:0000313" key="5">
    <source>
        <dbReference type="Proteomes" id="UP000254337"/>
    </source>
</evidence>
<dbReference type="InterPro" id="IPR001670">
    <property type="entry name" value="ADH_Fe/GldA"/>
</dbReference>
<evidence type="ECO:0000259" key="3">
    <source>
        <dbReference type="Pfam" id="PF25137"/>
    </source>
</evidence>
<keyword evidence="5" id="KW-1185">Reference proteome</keyword>
<dbReference type="CDD" id="cd08181">
    <property type="entry name" value="PPD-like"/>
    <property type="match status" value="1"/>
</dbReference>
<reference evidence="4 5" key="1">
    <citation type="submission" date="2018-05" db="EMBL/GenBank/DDBJ databases">
        <title>Complete genome sequence of Megasphaera sp. AJH120T, isolated from the ceca of a chicken.</title>
        <authorList>
            <person name="Maki J."/>
            <person name="Looft T."/>
        </authorList>
    </citation>
    <scope>NUCLEOTIDE SEQUENCE [LARGE SCALE GENOMIC DNA]</scope>
    <source>
        <strain evidence="4 5">AJH120</strain>
    </source>
</reference>
<dbReference type="InterPro" id="IPR039697">
    <property type="entry name" value="Alcohol_dehydrogenase_Fe"/>
</dbReference>
<gene>
    <name evidence="4" type="ORF">DKB62_06645</name>
</gene>
<dbReference type="PANTHER" id="PTHR11496:SF103">
    <property type="entry name" value="DEHYDROGENASE, PUTATIVE-RELATED"/>
    <property type="match status" value="1"/>
</dbReference>
<name>A0A346AZG7_9FIRM</name>
<feature type="domain" description="Fe-containing alcohol dehydrogenase-like C-terminal" evidence="3">
    <location>
        <begin position="185"/>
        <end position="310"/>
    </location>
</feature>
<dbReference type="KEGG" id="meg:DKB62_06645"/>
<dbReference type="OrthoDB" id="1623957at2"/>
<evidence type="ECO:0000259" key="2">
    <source>
        <dbReference type="Pfam" id="PF00465"/>
    </source>
</evidence>
<evidence type="ECO:0000313" key="4">
    <source>
        <dbReference type="EMBL" id="AXL21260.1"/>
    </source>
</evidence>
<protein>
    <submittedName>
        <fullName evidence="4">Alcohol dehydrogenase</fullName>
    </submittedName>
</protein>
<dbReference type="Proteomes" id="UP000254337">
    <property type="component" value="Chromosome"/>
</dbReference>
<dbReference type="AlphaFoldDB" id="A0A346AZG7"/>
<dbReference type="GO" id="GO:0046872">
    <property type="term" value="F:metal ion binding"/>
    <property type="evidence" value="ECO:0007669"/>
    <property type="project" value="InterPro"/>
</dbReference>
<dbReference type="EMBL" id="CP029462">
    <property type="protein sequence ID" value="AXL21260.1"/>
    <property type="molecule type" value="Genomic_DNA"/>
</dbReference>
<dbReference type="FunFam" id="3.40.50.1970:FF:000003">
    <property type="entry name" value="Alcohol dehydrogenase, iron-containing"/>
    <property type="match status" value="1"/>
</dbReference>
<feature type="domain" description="Alcohol dehydrogenase iron-type/glycerol dehydrogenase GldA" evidence="2">
    <location>
        <begin position="7"/>
        <end position="174"/>
    </location>
</feature>
<dbReference type="InterPro" id="IPR056798">
    <property type="entry name" value="ADH_Fe_C"/>
</dbReference>
<evidence type="ECO:0000256" key="1">
    <source>
        <dbReference type="ARBA" id="ARBA00023002"/>
    </source>
</evidence>
<dbReference type="SUPFAM" id="SSF56796">
    <property type="entry name" value="Dehydroquinate synthase-like"/>
    <property type="match status" value="1"/>
</dbReference>
<dbReference type="Pfam" id="PF25137">
    <property type="entry name" value="ADH_Fe_C"/>
    <property type="match status" value="1"/>
</dbReference>
<organism evidence="4 5">
    <name type="scientific">Megasphaera stantonii</name>
    <dbReference type="NCBI Taxonomy" id="2144175"/>
    <lineage>
        <taxon>Bacteria</taxon>
        <taxon>Bacillati</taxon>
        <taxon>Bacillota</taxon>
        <taxon>Negativicutes</taxon>
        <taxon>Veillonellales</taxon>
        <taxon>Veillonellaceae</taxon>
        <taxon>Megasphaera</taxon>
    </lineage>
</organism>
<dbReference type="PROSITE" id="PS00913">
    <property type="entry name" value="ADH_IRON_1"/>
    <property type="match status" value="1"/>
</dbReference>
<dbReference type="PANTHER" id="PTHR11496">
    <property type="entry name" value="ALCOHOL DEHYDROGENASE"/>
    <property type="match status" value="1"/>
</dbReference>
<dbReference type="Pfam" id="PF00465">
    <property type="entry name" value="Fe-ADH"/>
    <property type="match status" value="1"/>
</dbReference>
<sequence>MFTYEMPTKLYFGKGCVAQSVADMAALGKKALIVTGRSSAKRNGSQDAVVAVLESAGLGWVLFDEVEANPSVEIVRNGAELGRKEQVDFVIGIGGGSPMDAAKVIALLCTNDLDDEILFTGPYGAPPLPIVTVPTTSGTGSEVTKISILTNHKAGTKQGVKSPMLYPKLSLADPSFTMGVPEHVTIDTAIDALSHAIEGYMAKDATPVSDVWAEEALRFFGLHLTQLRGTLSYAVREDLMYASTLAGIVISQAGTTLVHGMGYCLTYYKGFSHGRANGLLLPQYMKLMEESMADKAQRVWELLGFAGSDDFEAFMKDLMPDTVTLSEEEIEKFTTMVMKTASVKATSYDVTAGVVARIYAHISK</sequence>
<dbReference type="RefSeq" id="WP_107196279.1">
    <property type="nucleotide sequence ID" value="NZ_CP029462.1"/>
</dbReference>
<dbReference type="Gene3D" id="1.20.1090.10">
    <property type="entry name" value="Dehydroquinate synthase-like - alpha domain"/>
    <property type="match status" value="1"/>
</dbReference>
<keyword evidence="1" id="KW-0560">Oxidoreductase</keyword>
<dbReference type="Gene3D" id="3.40.50.1970">
    <property type="match status" value="1"/>
</dbReference>
<accession>A0A346AZG7</accession>
<proteinExistence type="predicted"/>